<evidence type="ECO:0000313" key="2">
    <source>
        <dbReference type="EMBL" id="EFH81328.1"/>
    </source>
</evidence>
<name>D6U498_KTERA</name>
<proteinExistence type="predicted"/>
<dbReference type="eggNOG" id="ENOG502ZEEI">
    <property type="taxonomic scope" value="Bacteria"/>
</dbReference>
<dbReference type="STRING" id="485913.Krac_2043"/>
<protein>
    <submittedName>
        <fullName evidence="2">Uncharacterized protein</fullName>
    </submittedName>
</protein>
<feature type="transmembrane region" description="Helical" evidence="1">
    <location>
        <begin position="21"/>
        <end position="44"/>
    </location>
</feature>
<dbReference type="Proteomes" id="UP000004508">
    <property type="component" value="Unassembled WGS sequence"/>
</dbReference>
<dbReference type="InParanoid" id="D6U498"/>
<dbReference type="AlphaFoldDB" id="D6U498"/>
<evidence type="ECO:0000256" key="1">
    <source>
        <dbReference type="SAM" id="Phobius"/>
    </source>
</evidence>
<keyword evidence="1" id="KW-0812">Transmembrane</keyword>
<reference evidence="2 3" key="1">
    <citation type="journal article" date="2011" name="Stand. Genomic Sci.">
        <title>Non-contiguous finished genome sequence and contextual data of the filamentous soil bacterium Ktedonobacter racemifer type strain (SOSP1-21).</title>
        <authorList>
            <person name="Chang Y.J."/>
            <person name="Land M."/>
            <person name="Hauser L."/>
            <person name="Chertkov O."/>
            <person name="Del Rio T.G."/>
            <person name="Nolan M."/>
            <person name="Copeland A."/>
            <person name="Tice H."/>
            <person name="Cheng J.F."/>
            <person name="Lucas S."/>
            <person name="Han C."/>
            <person name="Goodwin L."/>
            <person name="Pitluck S."/>
            <person name="Ivanova N."/>
            <person name="Ovchinikova G."/>
            <person name="Pati A."/>
            <person name="Chen A."/>
            <person name="Palaniappan K."/>
            <person name="Mavromatis K."/>
            <person name="Liolios K."/>
            <person name="Brettin T."/>
            <person name="Fiebig A."/>
            <person name="Rohde M."/>
            <person name="Abt B."/>
            <person name="Goker M."/>
            <person name="Detter J.C."/>
            <person name="Woyke T."/>
            <person name="Bristow J."/>
            <person name="Eisen J.A."/>
            <person name="Markowitz V."/>
            <person name="Hugenholtz P."/>
            <person name="Kyrpides N.C."/>
            <person name="Klenk H.P."/>
            <person name="Lapidus A."/>
        </authorList>
    </citation>
    <scope>NUCLEOTIDE SEQUENCE [LARGE SCALE GENOMIC DNA]</scope>
    <source>
        <strain evidence="3">DSM 44963</strain>
    </source>
</reference>
<comment type="caution">
    <text evidence="2">The sequence shown here is derived from an EMBL/GenBank/DDBJ whole genome shotgun (WGS) entry which is preliminary data.</text>
</comment>
<sequence>MPLLKPQMKIRQRWSRFISGPGSAVVLVCSLLVVVGMVIFYPIWATALSHLRLPSVPQETKKAYPPFDPALGAVLPRHRVVAYYAVPGSEVTGPAFEPSESMYEKLREQGAAYERLDSAHPVQSGVDLVVSVPDSFPGPDGYYSHHVDARTIQSYVDFCQRHQLLLFLDLNFGRAPVMKELTSFLPYLQRYSFVHLAVDPEWMFPRHDGVPGVNLSNVRASDLNPIIEALATIPMKYHVPRKMLIFHQYRGDGDSLTNPFDATQAELADKHKLLADKRVDVILHVDSVGGYQGDHEDKKKQYAEWVGQDMKQYHNFRYGGFKLFYHIEAATGLMTPADVLAMRPAPLVITYGN</sequence>
<keyword evidence="1" id="KW-1133">Transmembrane helix</keyword>
<keyword evidence="1" id="KW-0472">Membrane</keyword>
<keyword evidence="3" id="KW-1185">Reference proteome</keyword>
<dbReference type="EMBL" id="ADVG01000004">
    <property type="protein sequence ID" value="EFH81328.1"/>
    <property type="molecule type" value="Genomic_DNA"/>
</dbReference>
<evidence type="ECO:0000313" key="3">
    <source>
        <dbReference type="Proteomes" id="UP000004508"/>
    </source>
</evidence>
<gene>
    <name evidence="2" type="ORF">Krac_2043</name>
</gene>
<organism evidence="2 3">
    <name type="scientific">Ktedonobacter racemifer DSM 44963</name>
    <dbReference type="NCBI Taxonomy" id="485913"/>
    <lineage>
        <taxon>Bacteria</taxon>
        <taxon>Bacillati</taxon>
        <taxon>Chloroflexota</taxon>
        <taxon>Ktedonobacteria</taxon>
        <taxon>Ktedonobacterales</taxon>
        <taxon>Ktedonobacteraceae</taxon>
        <taxon>Ktedonobacter</taxon>
    </lineage>
</organism>
<dbReference type="OrthoDB" id="9812120at2"/>
<accession>D6U498</accession>